<dbReference type="EC" id="2.7.1.15" evidence="2"/>
<dbReference type="AlphaFoldDB" id="A0AAW1SHC3"/>
<evidence type="ECO:0000256" key="12">
    <source>
        <dbReference type="RuleBase" id="RU003704"/>
    </source>
</evidence>
<dbReference type="GO" id="GO:0004747">
    <property type="term" value="F:ribokinase activity"/>
    <property type="evidence" value="ECO:0007669"/>
    <property type="project" value="UniProtKB-EC"/>
</dbReference>
<accession>A0AAW1SHC3</accession>
<evidence type="ECO:0000256" key="11">
    <source>
        <dbReference type="ARBA" id="ARBA00023277"/>
    </source>
</evidence>
<evidence type="ECO:0000259" key="13">
    <source>
        <dbReference type="Pfam" id="PF00294"/>
    </source>
</evidence>
<keyword evidence="7 12" id="KW-0418">Kinase</keyword>
<dbReference type="InterPro" id="IPR002173">
    <property type="entry name" value="Carboh/pur_kinase_PfkB_CS"/>
</dbReference>
<dbReference type="PANTHER" id="PTHR10584">
    <property type="entry name" value="SUGAR KINASE"/>
    <property type="match status" value="1"/>
</dbReference>
<evidence type="ECO:0000313" key="14">
    <source>
        <dbReference type="EMBL" id="KAK9844944.1"/>
    </source>
</evidence>
<evidence type="ECO:0000256" key="7">
    <source>
        <dbReference type="ARBA" id="ARBA00022777"/>
    </source>
</evidence>
<evidence type="ECO:0000256" key="4">
    <source>
        <dbReference type="ARBA" id="ARBA00022679"/>
    </source>
</evidence>
<dbReference type="PANTHER" id="PTHR10584:SF166">
    <property type="entry name" value="RIBOKINASE"/>
    <property type="match status" value="1"/>
</dbReference>
<evidence type="ECO:0000256" key="3">
    <source>
        <dbReference type="ARBA" id="ARBA00016943"/>
    </source>
</evidence>
<evidence type="ECO:0000256" key="2">
    <source>
        <dbReference type="ARBA" id="ARBA00012035"/>
    </source>
</evidence>
<dbReference type="PROSITE" id="PS00584">
    <property type="entry name" value="PFKB_KINASES_2"/>
    <property type="match status" value="1"/>
</dbReference>
<dbReference type="GO" id="GO:0006014">
    <property type="term" value="P:D-ribose metabolic process"/>
    <property type="evidence" value="ECO:0007669"/>
    <property type="project" value="InterPro"/>
</dbReference>
<comment type="caution">
    <text evidence="14">The sequence shown here is derived from an EMBL/GenBank/DDBJ whole genome shotgun (WGS) entry which is preliminary data.</text>
</comment>
<dbReference type="CDD" id="cd01174">
    <property type="entry name" value="ribokinase"/>
    <property type="match status" value="1"/>
</dbReference>
<keyword evidence="9" id="KW-0460">Magnesium</keyword>
<dbReference type="SUPFAM" id="SSF53613">
    <property type="entry name" value="Ribokinase-like"/>
    <property type="match status" value="1"/>
</dbReference>
<sequence length="277" mass="28727">MSAKTLTTFPGGKGSNQAAAAGLLGHPTYMLGQVGTDANANLLRDFLQSSGVKLDYLREIDGPTGSAIILLQPSGENSIIIVGGANMTGWQITDDAKQLLRTAGGLLLQREIPEEVNAQAAQVAYEAGVQVTLDCGGIEGPVTPELLQSVSIISPNETELARLTDLPVDSREQVEAAAQKLREQGVEQVLVKLGSEGSLLVGPEGTLYQPIVKADKVVDTTGAGDCYTAAFAVAQLQGQAPQEALCFAATAASICITRKGAGSSMPTAEDLQQYGSN</sequence>
<keyword evidence="15" id="KW-1185">Reference proteome</keyword>
<evidence type="ECO:0000256" key="5">
    <source>
        <dbReference type="ARBA" id="ARBA00022723"/>
    </source>
</evidence>
<evidence type="ECO:0000256" key="1">
    <source>
        <dbReference type="ARBA" id="ARBA00010688"/>
    </source>
</evidence>
<dbReference type="PIRSF" id="PIRSF000535">
    <property type="entry name" value="1PFK/6PFK/LacC"/>
    <property type="match status" value="1"/>
</dbReference>
<evidence type="ECO:0000256" key="10">
    <source>
        <dbReference type="ARBA" id="ARBA00022958"/>
    </source>
</evidence>
<keyword evidence="4 12" id="KW-0808">Transferase</keyword>
<keyword evidence="8" id="KW-0067">ATP-binding</keyword>
<name>A0AAW1SHC3_9CHLO</name>
<dbReference type="InterPro" id="IPR002139">
    <property type="entry name" value="Ribo/fructo_kinase"/>
</dbReference>
<keyword evidence="6" id="KW-0547">Nucleotide-binding</keyword>
<feature type="domain" description="Carbohydrate kinase PfkB" evidence="13">
    <location>
        <begin position="3"/>
        <end position="267"/>
    </location>
</feature>
<evidence type="ECO:0000313" key="15">
    <source>
        <dbReference type="Proteomes" id="UP001438707"/>
    </source>
</evidence>
<dbReference type="EMBL" id="JALJOS010000001">
    <property type="protein sequence ID" value="KAK9844944.1"/>
    <property type="molecule type" value="Genomic_DNA"/>
</dbReference>
<reference evidence="14 15" key="1">
    <citation type="journal article" date="2024" name="Nat. Commun.">
        <title>Phylogenomics reveals the evolutionary origins of lichenization in chlorophyte algae.</title>
        <authorList>
            <person name="Puginier C."/>
            <person name="Libourel C."/>
            <person name="Otte J."/>
            <person name="Skaloud P."/>
            <person name="Haon M."/>
            <person name="Grisel S."/>
            <person name="Petersen M."/>
            <person name="Berrin J.G."/>
            <person name="Delaux P.M."/>
            <person name="Dal Grande F."/>
            <person name="Keller J."/>
        </authorList>
    </citation>
    <scope>NUCLEOTIDE SEQUENCE [LARGE SCALE GENOMIC DNA]</scope>
    <source>
        <strain evidence="14 15">SAG 2145</strain>
    </source>
</reference>
<dbReference type="InterPro" id="IPR011611">
    <property type="entry name" value="PfkB_dom"/>
</dbReference>
<dbReference type="GO" id="GO:0005524">
    <property type="term" value="F:ATP binding"/>
    <property type="evidence" value="ECO:0007669"/>
    <property type="project" value="UniProtKB-KW"/>
</dbReference>
<dbReference type="Gene3D" id="3.40.1190.20">
    <property type="match status" value="1"/>
</dbReference>
<keyword evidence="11" id="KW-0119">Carbohydrate metabolism</keyword>
<dbReference type="PRINTS" id="PR00990">
    <property type="entry name" value="RIBOKINASE"/>
</dbReference>
<keyword evidence="5" id="KW-0479">Metal-binding</keyword>
<dbReference type="GO" id="GO:0046872">
    <property type="term" value="F:metal ion binding"/>
    <property type="evidence" value="ECO:0007669"/>
    <property type="project" value="UniProtKB-KW"/>
</dbReference>
<proteinExistence type="inferred from homology"/>
<organism evidence="14 15">
    <name type="scientific">Apatococcus lobatus</name>
    <dbReference type="NCBI Taxonomy" id="904363"/>
    <lineage>
        <taxon>Eukaryota</taxon>
        <taxon>Viridiplantae</taxon>
        <taxon>Chlorophyta</taxon>
        <taxon>core chlorophytes</taxon>
        <taxon>Trebouxiophyceae</taxon>
        <taxon>Chlorellales</taxon>
        <taxon>Chlorellaceae</taxon>
        <taxon>Apatococcus</taxon>
    </lineage>
</organism>
<keyword evidence="10" id="KW-0630">Potassium</keyword>
<evidence type="ECO:0000256" key="9">
    <source>
        <dbReference type="ARBA" id="ARBA00022842"/>
    </source>
</evidence>
<gene>
    <name evidence="14" type="ORF">WJX74_008979</name>
</gene>
<comment type="similarity">
    <text evidence="1 12">Belongs to the carbohydrate kinase PfkB family.</text>
</comment>
<evidence type="ECO:0000256" key="6">
    <source>
        <dbReference type="ARBA" id="ARBA00022741"/>
    </source>
</evidence>
<protein>
    <recommendedName>
        <fullName evidence="3">Ribokinase</fullName>
        <ecNumber evidence="2">2.7.1.15</ecNumber>
    </recommendedName>
</protein>
<dbReference type="InterPro" id="IPR011877">
    <property type="entry name" value="Ribokinase"/>
</dbReference>
<evidence type="ECO:0000256" key="8">
    <source>
        <dbReference type="ARBA" id="ARBA00022840"/>
    </source>
</evidence>
<dbReference type="InterPro" id="IPR029056">
    <property type="entry name" value="Ribokinase-like"/>
</dbReference>
<dbReference type="Pfam" id="PF00294">
    <property type="entry name" value="PfkB"/>
    <property type="match status" value="1"/>
</dbReference>
<dbReference type="InterPro" id="IPR017583">
    <property type="entry name" value="Tagatose/fructose_Pkinase"/>
</dbReference>
<dbReference type="Proteomes" id="UP001438707">
    <property type="component" value="Unassembled WGS sequence"/>
</dbReference>